<feature type="domain" description="RIC1 C-terminal alpha solenoid region" evidence="3">
    <location>
        <begin position="900"/>
        <end position="1043"/>
    </location>
</feature>
<dbReference type="Pfam" id="PF07064">
    <property type="entry name" value="RIC1"/>
    <property type="match status" value="1"/>
</dbReference>
<name>A0A9J6AQ25_SOLCO</name>
<dbReference type="GO" id="GO:0034066">
    <property type="term" value="C:Ric1-Rgp1 guanyl-nucleotide exchange factor complex"/>
    <property type="evidence" value="ECO:0007669"/>
    <property type="project" value="InterPro"/>
</dbReference>
<dbReference type="FunFam" id="2.130.10.10:FF:001743">
    <property type="entry name" value="Protein RIC1 like"/>
    <property type="match status" value="1"/>
</dbReference>
<evidence type="ECO:0000256" key="2">
    <source>
        <dbReference type="ARBA" id="ARBA00023136"/>
    </source>
</evidence>
<evidence type="ECO:0000313" key="5">
    <source>
        <dbReference type="Proteomes" id="UP000824120"/>
    </source>
</evidence>
<dbReference type="GO" id="GO:0005829">
    <property type="term" value="C:cytosol"/>
    <property type="evidence" value="ECO:0007669"/>
    <property type="project" value="TreeGrafter"/>
</dbReference>
<evidence type="ECO:0000256" key="1">
    <source>
        <dbReference type="ARBA" id="ARBA00004370"/>
    </source>
</evidence>
<gene>
    <name evidence="4" type="ORF">H5410_011904</name>
</gene>
<dbReference type="InterPro" id="IPR036322">
    <property type="entry name" value="WD40_repeat_dom_sf"/>
</dbReference>
<comment type="subcellular location">
    <subcellularLocation>
        <location evidence="1">Membrane</location>
    </subcellularLocation>
</comment>
<dbReference type="InterPro" id="IPR009771">
    <property type="entry name" value="RIC1_C"/>
</dbReference>
<dbReference type="GO" id="GO:0042147">
    <property type="term" value="P:retrograde transport, endosome to Golgi"/>
    <property type="evidence" value="ECO:0007669"/>
    <property type="project" value="TreeGrafter"/>
</dbReference>
<organism evidence="4 5">
    <name type="scientific">Solanum commersonii</name>
    <name type="common">Commerson's wild potato</name>
    <name type="synonym">Commerson's nightshade</name>
    <dbReference type="NCBI Taxonomy" id="4109"/>
    <lineage>
        <taxon>Eukaryota</taxon>
        <taxon>Viridiplantae</taxon>
        <taxon>Streptophyta</taxon>
        <taxon>Embryophyta</taxon>
        <taxon>Tracheophyta</taxon>
        <taxon>Spermatophyta</taxon>
        <taxon>Magnoliopsida</taxon>
        <taxon>eudicotyledons</taxon>
        <taxon>Gunneridae</taxon>
        <taxon>Pentapetalae</taxon>
        <taxon>asterids</taxon>
        <taxon>lamiids</taxon>
        <taxon>Solanales</taxon>
        <taxon>Solanaceae</taxon>
        <taxon>Solanoideae</taxon>
        <taxon>Solaneae</taxon>
        <taxon>Solanum</taxon>
    </lineage>
</organism>
<dbReference type="InterPro" id="IPR040096">
    <property type="entry name" value="Ric1"/>
</dbReference>
<dbReference type="GO" id="GO:0000139">
    <property type="term" value="C:Golgi membrane"/>
    <property type="evidence" value="ECO:0007669"/>
    <property type="project" value="TreeGrafter"/>
</dbReference>
<keyword evidence="5" id="KW-1185">Reference proteome</keyword>
<dbReference type="Pfam" id="PF25440">
    <property type="entry name" value="Beta-prop_RIC1_2nd"/>
    <property type="match status" value="1"/>
</dbReference>
<dbReference type="PANTHER" id="PTHR22746">
    <property type="entry name" value="RAB6A-GEF COMPLEX PARTNER PROTEIN 1"/>
    <property type="match status" value="1"/>
</dbReference>
<evidence type="ECO:0000259" key="3">
    <source>
        <dbReference type="Pfam" id="PF07064"/>
    </source>
</evidence>
<protein>
    <recommendedName>
        <fullName evidence="3">RIC1 C-terminal alpha solenoid region domain-containing protein</fullName>
    </recommendedName>
</protein>
<accession>A0A9J6AQ25</accession>
<evidence type="ECO:0000313" key="4">
    <source>
        <dbReference type="EMBL" id="KAG5626686.1"/>
    </source>
</evidence>
<dbReference type="OrthoDB" id="67540at2759"/>
<dbReference type="Gene3D" id="2.130.10.10">
    <property type="entry name" value="YVTN repeat-like/Quinoprotein amine dehydrogenase"/>
    <property type="match status" value="1"/>
</dbReference>
<dbReference type="InterPro" id="IPR015943">
    <property type="entry name" value="WD40/YVTN_repeat-like_dom_sf"/>
</dbReference>
<proteinExistence type="predicted"/>
<reference evidence="4 5" key="1">
    <citation type="submission" date="2020-09" db="EMBL/GenBank/DDBJ databases">
        <title>De no assembly of potato wild relative species, Solanum commersonii.</title>
        <authorList>
            <person name="Cho K."/>
        </authorList>
    </citation>
    <scope>NUCLEOTIDE SEQUENCE [LARGE SCALE GENOMIC DNA]</scope>
    <source>
        <strain evidence="4">LZ3.2</strain>
        <tissue evidence="4">Leaf</tissue>
    </source>
</reference>
<comment type="caution">
    <text evidence="4">The sequence shown here is derived from an EMBL/GenBank/DDBJ whole genome shotgun (WGS) entry which is preliminary data.</text>
</comment>
<dbReference type="GO" id="GO:0006886">
    <property type="term" value="P:intracellular protein transport"/>
    <property type="evidence" value="ECO:0007669"/>
    <property type="project" value="InterPro"/>
</dbReference>
<dbReference type="EMBL" id="JACXVP010000002">
    <property type="protein sequence ID" value="KAG5626686.1"/>
    <property type="molecule type" value="Genomic_DNA"/>
</dbReference>
<dbReference type="PANTHER" id="PTHR22746:SF10">
    <property type="entry name" value="GUANINE NUCLEOTIDE EXCHANGE FACTOR SUBUNIT RIC1"/>
    <property type="match status" value="1"/>
</dbReference>
<dbReference type="SUPFAM" id="SSF50978">
    <property type="entry name" value="WD40 repeat-like"/>
    <property type="match status" value="1"/>
</dbReference>
<keyword evidence="2" id="KW-0472">Membrane</keyword>
<dbReference type="Proteomes" id="UP000824120">
    <property type="component" value="Chromosome 2"/>
</dbReference>
<sequence>MYMAYGWPQVIPMESGLCPSSQQIVYLKVINRLLLVVSPTHLELWSSSQHRVRLGKYKRSSDSIQKEGENLRAVWSPDTKLIAVLTSSFYLHILKVQFTDRKIQIGGKQPTGLFLASITLLLNEQVPFANRNLTMWGNSRNGLYYAKAPYTPLCSSNEIIDRSNVVCDNKHMIVGLSDGSLYNISWKGEFCGALDAFDLDVQSRDGSGVPKLASSLENGLASGGSLSFSKCSHHLSKNSAVIHLEFSLPLRLLVVLFSDGQLVLCSVSKKGLKQMESIKAEKKLGSGDAVCAAVASDQQLLAVGTRRGVVELYDIAESASLLRSVSLYDWGYSVEDTGAVSCVAWTPDNSAFAVGWKLRGLTVWSVSGCRLMSTIRQIGLSSASSPVVKRNQECKYEPMMNGTSLMNWDEYGYRLYAVEEGSSERIIAFSFGKCCLNRGVSGTTYVRQVIYGEDRLLVVQTEDTDELKLLHLSLPVSYISQNWPVQHVAASKDGMYLAAAGLHGLILYDIRLKKWRVFGDVTQEQKIQCRGLLWLGKIVVVCNYDDSSDGCIETAANIVNNSMSQVFAAESSICLCFCLNIWYELLFYPRYHLDQSSLLCRKPLLTKPMVMDVYQNYLLVTYRPFDVHIYHVKLSGELTPSSSPDLQLSTVRELSIMTAKGHPASMRFIPDQLPREGIAGNGGLSTSLDLSVREPTRCLIQRTNGELSLLDLDEGRERELTDSVELFWVTCGQSEEKASLIEEVSWLDYGHRGMQVWYPSPGADVFKQEDFLQLDPELDFDREVYPLGLLPNAGVVVGVSQRMSFSACTEFPCFEPSPQAQTILHCLLRHLLQVVWHPFGCFGSAKHCERVDVQLVEWEEEQTKGLKHGSACFHKVPVRLGGVCRESCFINSLLFGILIESLYTRDKKEEALRLAQLSAEKPHFSHCLEWLLFTVFEADISGSKNQSVIPNHSTSSSLLDKTCDLIRNFPEYFDVVVSVARKTDGRHWADLFAAAGRSTELFEECFQRRWYRTAACYILVIAKLEGPAVSQYCALRLLQISMSFSSNLFPNGKSNEHMLGKVKISVTSTSLDLFLDLTWCSPLAQATLDESLYELAGELVRFLLRSGREYEPTTTDSEKLSPRFFGYFLFPSSHRRQTLESKGSFKEQSAHVASVKNILESHASYLMSGKELSKLVAFVKGTQFDLVEYLQRERYGSARLDNFASGFELIGQKLQMETLQSRLDAEFLLSHMCSVKFKEWIVVLATLLRRSEVLFDLFQHDLRLWKAYSITLKTHPSFVEYHDLLESLDEKLSSTSNSEET</sequence>